<feature type="region of interest" description="Disordered" evidence="1">
    <location>
        <begin position="1"/>
        <end position="66"/>
    </location>
</feature>
<accession>A0AAD7V296</accession>
<organism evidence="2 3">
    <name type="scientific">Lichtheimia ornata</name>
    <dbReference type="NCBI Taxonomy" id="688661"/>
    <lineage>
        <taxon>Eukaryota</taxon>
        <taxon>Fungi</taxon>
        <taxon>Fungi incertae sedis</taxon>
        <taxon>Mucoromycota</taxon>
        <taxon>Mucoromycotina</taxon>
        <taxon>Mucoromycetes</taxon>
        <taxon>Mucorales</taxon>
        <taxon>Lichtheimiaceae</taxon>
        <taxon>Lichtheimia</taxon>
    </lineage>
</organism>
<dbReference type="GeneID" id="83213696"/>
<dbReference type="EMBL" id="JARTCD010000027">
    <property type="protein sequence ID" value="KAJ8658014.1"/>
    <property type="molecule type" value="Genomic_DNA"/>
</dbReference>
<evidence type="ECO:0000313" key="2">
    <source>
        <dbReference type="EMBL" id="KAJ8658014.1"/>
    </source>
</evidence>
<gene>
    <name evidence="2" type="ORF">O0I10_006285</name>
</gene>
<proteinExistence type="predicted"/>
<dbReference type="Proteomes" id="UP001234581">
    <property type="component" value="Unassembled WGS sequence"/>
</dbReference>
<keyword evidence="3" id="KW-1185">Reference proteome</keyword>
<dbReference type="RefSeq" id="XP_058342927.1">
    <property type="nucleotide sequence ID" value="XM_058486315.1"/>
</dbReference>
<evidence type="ECO:0000256" key="1">
    <source>
        <dbReference type="SAM" id="MobiDB-lite"/>
    </source>
</evidence>
<name>A0AAD7V296_9FUNG</name>
<dbReference type="AlphaFoldDB" id="A0AAD7V296"/>
<protein>
    <submittedName>
        <fullName evidence="2">Uncharacterized protein</fullName>
    </submittedName>
</protein>
<comment type="caution">
    <text evidence="2">The sequence shown here is derived from an EMBL/GenBank/DDBJ whole genome shotgun (WGS) entry which is preliminary data.</text>
</comment>
<sequence>MQQHAHAPHNPLSRQGLLPAPHQQSMQHEAVPVYYHGSNDYEQPQAPKGRKLWNPKVKEPSSSNIKSHVPVMDIQDFENSLANMMDRIEGTVLKPVSDASSSREKS</sequence>
<reference evidence="2 3" key="1">
    <citation type="submission" date="2023-03" db="EMBL/GenBank/DDBJ databases">
        <title>Genome sequence of Lichtheimia ornata CBS 291.66.</title>
        <authorList>
            <person name="Mohabir J.T."/>
            <person name="Shea T.P."/>
            <person name="Kurbessoian T."/>
            <person name="Berby B."/>
            <person name="Fontaine J."/>
            <person name="Livny J."/>
            <person name="Gnirke A."/>
            <person name="Stajich J.E."/>
            <person name="Cuomo C.A."/>
        </authorList>
    </citation>
    <scope>NUCLEOTIDE SEQUENCE [LARGE SCALE GENOMIC DNA]</scope>
    <source>
        <strain evidence="2">CBS 291.66</strain>
    </source>
</reference>
<evidence type="ECO:0000313" key="3">
    <source>
        <dbReference type="Proteomes" id="UP001234581"/>
    </source>
</evidence>